<dbReference type="EMBL" id="ACGC01000009">
    <property type="protein sequence ID" value="EEI83780.1"/>
    <property type="molecule type" value="Genomic_DNA"/>
</dbReference>
<dbReference type="Proteomes" id="UP000003744">
    <property type="component" value="Unassembled WGS sequence"/>
</dbReference>
<reference evidence="11 12" key="1">
    <citation type="submission" date="2009-01" db="EMBL/GenBank/DDBJ databases">
        <authorList>
            <person name="Qin X."/>
            <person name="Bachman B."/>
            <person name="Battles P."/>
            <person name="Bell A."/>
            <person name="Bess C."/>
            <person name="Bickham C."/>
            <person name="Chaboub L."/>
            <person name="Chen D."/>
            <person name="Coyle M."/>
            <person name="Deiros D.R."/>
            <person name="Dinh H."/>
            <person name="Forbes L."/>
            <person name="Fowler G."/>
            <person name="Francisco L."/>
            <person name="Fu Q."/>
            <person name="Gubbala S."/>
            <person name="Hale W."/>
            <person name="Han Y."/>
            <person name="Hemphill L."/>
            <person name="Highlander S.K."/>
            <person name="Hirani K."/>
            <person name="Hogues M."/>
            <person name="Jackson L."/>
            <person name="Jakkamsetti A."/>
            <person name="Javaid M."/>
            <person name="Jiang H."/>
            <person name="Korchina V."/>
            <person name="Kovar C."/>
            <person name="Lara F."/>
            <person name="Lee S."/>
            <person name="Mata R."/>
            <person name="Mathew T."/>
            <person name="Moen C."/>
            <person name="Morales K."/>
            <person name="Munidasa M."/>
            <person name="Nazareth L."/>
            <person name="Ngo R."/>
            <person name="Nguyen L."/>
            <person name="Okwuonu G."/>
            <person name="Ongeri F."/>
            <person name="Patil S."/>
            <person name="Petrosino J."/>
            <person name="Pham C."/>
            <person name="Pham P."/>
            <person name="Pu L.-L."/>
            <person name="Puazo M."/>
            <person name="Raj R."/>
            <person name="Reid J."/>
            <person name="Rouhana J."/>
            <person name="Saada N."/>
            <person name="Shang Y."/>
            <person name="Simmons D."/>
            <person name="Thornton R."/>
            <person name="Warren J."/>
            <person name="Weissenberger G."/>
            <person name="Zhang J."/>
            <person name="Zhang L."/>
            <person name="Zhou C."/>
            <person name="Zhu D."/>
            <person name="Muzny D."/>
            <person name="Worley K."/>
            <person name="Gibbs R."/>
        </authorList>
    </citation>
    <scope>NUCLEOTIDE SEQUENCE [LARGE SCALE GENOMIC DNA]</scope>
    <source>
        <strain evidence="11 12">ATCC 35098</strain>
    </source>
</reference>
<dbReference type="GO" id="GO:0042910">
    <property type="term" value="F:xenobiotic transmembrane transporter activity"/>
    <property type="evidence" value="ECO:0007669"/>
    <property type="project" value="InterPro"/>
</dbReference>
<comment type="caution">
    <text evidence="11">The sequence shown here is derived from an EMBL/GenBank/DDBJ whole genome shotgun (WGS) entry which is preliminary data.</text>
</comment>
<feature type="transmembrane region" description="Helical" evidence="10">
    <location>
        <begin position="20"/>
        <end position="41"/>
    </location>
</feature>
<feature type="transmembrane region" description="Helical" evidence="10">
    <location>
        <begin position="364"/>
        <end position="382"/>
    </location>
</feature>
<feature type="transmembrane region" description="Helical" evidence="10">
    <location>
        <begin position="143"/>
        <end position="164"/>
    </location>
</feature>
<keyword evidence="4" id="KW-0813">Transport</keyword>
<comment type="subcellular location">
    <subcellularLocation>
        <location evidence="1">Cell membrane</location>
        <topology evidence="1">Multi-pass membrane protein</topology>
    </subcellularLocation>
</comment>
<dbReference type="NCBIfam" id="TIGR00797">
    <property type="entry name" value="matE"/>
    <property type="match status" value="1"/>
</dbReference>
<proteinExistence type="inferred from homology"/>
<protein>
    <recommendedName>
        <fullName evidence="3">Multidrug export protein MepA</fullName>
    </recommendedName>
</protein>
<dbReference type="GO" id="GO:0005886">
    <property type="term" value="C:plasma membrane"/>
    <property type="evidence" value="ECO:0007669"/>
    <property type="project" value="UniProtKB-SubCell"/>
</dbReference>
<dbReference type="PANTHER" id="PTHR43823:SF3">
    <property type="entry name" value="MULTIDRUG EXPORT PROTEIN MEPA"/>
    <property type="match status" value="1"/>
</dbReference>
<dbReference type="HOGENOM" id="CLU_012893_0_0_9"/>
<feature type="transmembrane region" description="Helical" evidence="10">
    <location>
        <begin position="100"/>
        <end position="123"/>
    </location>
</feature>
<dbReference type="InterPro" id="IPR045070">
    <property type="entry name" value="MATE_MepA-like"/>
</dbReference>
<feature type="transmembrane region" description="Helical" evidence="10">
    <location>
        <begin position="53"/>
        <end position="79"/>
    </location>
</feature>
<feature type="transmembrane region" description="Helical" evidence="10">
    <location>
        <begin position="176"/>
        <end position="196"/>
    </location>
</feature>
<evidence type="ECO:0000256" key="9">
    <source>
        <dbReference type="ARBA" id="ARBA00023251"/>
    </source>
</evidence>
<dbReference type="PIRSF" id="PIRSF006603">
    <property type="entry name" value="DinF"/>
    <property type="match status" value="1"/>
</dbReference>
<evidence type="ECO:0000256" key="4">
    <source>
        <dbReference type="ARBA" id="ARBA00022448"/>
    </source>
</evidence>
<dbReference type="InterPro" id="IPR048279">
    <property type="entry name" value="MdtK-like"/>
</dbReference>
<name>C2CFG1_9FIRM</name>
<gene>
    <name evidence="11" type="ORF">HMPREF0077_0221</name>
</gene>
<keyword evidence="7 10" id="KW-1133">Transmembrane helix</keyword>
<dbReference type="GO" id="GO:0046677">
    <property type="term" value="P:response to antibiotic"/>
    <property type="evidence" value="ECO:0007669"/>
    <property type="project" value="UniProtKB-KW"/>
</dbReference>
<dbReference type="CDD" id="cd13143">
    <property type="entry name" value="MATE_MepA_like"/>
    <property type="match status" value="1"/>
</dbReference>
<evidence type="ECO:0000256" key="1">
    <source>
        <dbReference type="ARBA" id="ARBA00004651"/>
    </source>
</evidence>
<organism evidence="11 12">
    <name type="scientific">Anaerococcus tetradius ATCC 35098</name>
    <dbReference type="NCBI Taxonomy" id="525255"/>
    <lineage>
        <taxon>Bacteria</taxon>
        <taxon>Bacillati</taxon>
        <taxon>Bacillota</taxon>
        <taxon>Tissierellia</taxon>
        <taxon>Tissierellales</taxon>
        <taxon>Peptoniphilaceae</taxon>
        <taxon>Anaerococcus</taxon>
    </lineage>
</organism>
<feature type="transmembrane region" description="Helical" evidence="10">
    <location>
        <begin position="241"/>
        <end position="268"/>
    </location>
</feature>
<feature type="transmembrane region" description="Helical" evidence="10">
    <location>
        <begin position="394"/>
        <end position="417"/>
    </location>
</feature>
<dbReference type="AlphaFoldDB" id="C2CFG1"/>
<keyword evidence="8 10" id="KW-0472">Membrane</keyword>
<keyword evidence="9" id="KW-0046">Antibiotic resistance</keyword>
<evidence type="ECO:0000256" key="6">
    <source>
        <dbReference type="ARBA" id="ARBA00022692"/>
    </source>
</evidence>
<feature type="transmembrane region" description="Helical" evidence="10">
    <location>
        <begin position="323"/>
        <end position="344"/>
    </location>
</feature>
<sequence length="468" mass="51584">MKDKVEKRNVDLGKDPIKGLLLKLAIPAITSQIVNVLYNIVDRVFIGHIPKVGNLALTGVGVGFPIVILISSFAALFSYGAATRSSIYLGRKDKEMAEKILGNSLTSLLIASLFLSIFVIIFKEKLLYIFGASTNTISYGLEYISIYALGTIFVHITLGMNVFIAVQGFSTIAMRTVIIGALSNIILDPIFIYVFAMGVRGAALATIISQALSAIHALKFLTGSRTTIRIRKSCMKIEKKILLPALALGVAPFIMQSTESVLMLAFNYNLLKFGGDLAVGTMTITSSLMQFALLPVDGITLGGQAILSYNFGANDFSRVKEAFKIQTIACVGFTSILWALLMIFPSLFAKIFSSNVELIANTSWAIRVFFASIFLFGLQLSCQQSFIAFSDARTSTFLAIFRKMIVLIPLIFILPRFFDDKVFAVFLSEPIADTIAVLTTVSMFRMKFKKIEKFMKLDRNSKAQLYYK</sequence>
<evidence type="ECO:0000256" key="5">
    <source>
        <dbReference type="ARBA" id="ARBA00022475"/>
    </source>
</evidence>
<dbReference type="GO" id="GO:0015297">
    <property type="term" value="F:antiporter activity"/>
    <property type="evidence" value="ECO:0007669"/>
    <property type="project" value="InterPro"/>
</dbReference>
<evidence type="ECO:0000313" key="11">
    <source>
        <dbReference type="EMBL" id="EEI83780.1"/>
    </source>
</evidence>
<accession>C2CFG1</accession>
<dbReference type="PANTHER" id="PTHR43823">
    <property type="entry name" value="SPORULATION PROTEIN YKVU"/>
    <property type="match status" value="1"/>
</dbReference>
<keyword evidence="6 10" id="KW-0812">Transmembrane</keyword>
<dbReference type="InterPro" id="IPR002528">
    <property type="entry name" value="MATE_fam"/>
</dbReference>
<comment type="similarity">
    <text evidence="2">Belongs to the multi antimicrobial extrusion (MATE) (TC 2.A.66.1) family. MepA subfamily.</text>
</comment>
<feature type="transmembrane region" description="Helical" evidence="10">
    <location>
        <begin position="288"/>
        <end position="311"/>
    </location>
</feature>
<dbReference type="eggNOG" id="COG0534">
    <property type="taxonomic scope" value="Bacteria"/>
</dbReference>
<evidence type="ECO:0000256" key="2">
    <source>
        <dbReference type="ARBA" id="ARBA00008417"/>
    </source>
</evidence>
<feature type="transmembrane region" description="Helical" evidence="10">
    <location>
        <begin position="423"/>
        <end position="446"/>
    </location>
</feature>
<evidence type="ECO:0000313" key="12">
    <source>
        <dbReference type="Proteomes" id="UP000003744"/>
    </source>
</evidence>
<evidence type="ECO:0000256" key="3">
    <source>
        <dbReference type="ARBA" id="ARBA00022106"/>
    </source>
</evidence>
<evidence type="ECO:0000256" key="7">
    <source>
        <dbReference type="ARBA" id="ARBA00022989"/>
    </source>
</evidence>
<dbReference type="InterPro" id="IPR051327">
    <property type="entry name" value="MATE_MepA_subfamily"/>
</dbReference>
<dbReference type="RefSeq" id="WP_004835917.1">
    <property type="nucleotide sequence ID" value="NZ_GG666295.1"/>
</dbReference>
<keyword evidence="5" id="KW-1003">Cell membrane</keyword>
<evidence type="ECO:0000256" key="10">
    <source>
        <dbReference type="SAM" id="Phobius"/>
    </source>
</evidence>
<feature type="transmembrane region" description="Helical" evidence="10">
    <location>
        <begin position="202"/>
        <end position="221"/>
    </location>
</feature>
<evidence type="ECO:0000256" key="8">
    <source>
        <dbReference type="ARBA" id="ARBA00023136"/>
    </source>
</evidence>
<dbReference type="Pfam" id="PF01554">
    <property type="entry name" value="MatE"/>
    <property type="match status" value="2"/>
</dbReference>